<dbReference type="CDD" id="cd02440">
    <property type="entry name" value="AdoMet_MTases"/>
    <property type="match status" value="1"/>
</dbReference>
<dbReference type="GO" id="GO:0102559">
    <property type="term" value="F:peptide chain release factor N(5)-glutamine methyltransferase activity"/>
    <property type="evidence" value="ECO:0007669"/>
    <property type="project" value="UniProtKB-EC"/>
</dbReference>
<dbReference type="EC" id="2.1.1.297" evidence="1"/>
<reference evidence="7 8" key="1">
    <citation type="journal article" date="2014" name="PLoS ONE">
        <title>Reduction of Hydrogen Peroxide Accumulation and Toxicity by a Catalase from Mycoplasma iowae.</title>
        <authorList>
            <person name="Pritchard R.E."/>
            <person name="Prassinos A.J."/>
            <person name="Osborne J.D."/>
            <person name="Raviv Z."/>
            <person name="Balish M.F."/>
        </authorList>
    </citation>
    <scope>NUCLEOTIDE SEQUENCE [LARGE SCALE GENOMIC DNA]</scope>
    <source>
        <strain evidence="7 8">DK-CPA</strain>
    </source>
</reference>
<dbReference type="InterPro" id="IPR004556">
    <property type="entry name" value="HemK-like"/>
</dbReference>
<dbReference type="Proteomes" id="UP000028523">
    <property type="component" value="Unassembled WGS sequence"/>
</dbReference>
<dbReference type="PANTHER" id="PTHR18895:SF74">
    <property type="entry name" value="MTRF1L RELEASE FACTOR GLUTAMINE METHYLTRANSFERASE"/>
    <property type="match status" value="1"/>
</dbReference>
<dbReference type="RefSeq" id="WP_051790264.1">
    <property type="nucleotide sequence ID" value="NZ_AWQU01000071.1"/>
</dbReference>
<evidence type="ECO:0000313" key="8">
    <source>
        <dbReference type="Proteomes" id="UP000028523"/>
    </source>
</evidence>
<evidence type="ECO:0000259" key="6">
    <source>
        <dbReference type="Pfam" id="PF05175"/>
    </source>
</evidence>
<dbReference type="InterPro" id="IPR002052">
    <property type="entry name" value="DNA_methylase_N6_adenine_CS"/>
</dbReference>
<proteinExistence type="predicted"/>
<keyword evidence="3" id="KW-0808">Transferase</keyword>
<dbReference type="EMBL" id="AWQU01000071">
    <property type="protein sequence ID" value="KFB07700.1"/>
    <property type="molecule type" value="Genomic_DNA"/>
</dbReference>
<dbReference type="SUPFAM" id="SSF53335">
    <property type="entry name" value="S-adenosyl-L-methionine-dependent methyltransferases"/>
    <property type="match status" value="1"/>
</dbReference>
<dbReference type="InterPro" id="IPR029063">
    <property type="entry name" value="SAM-dependent_MTases_sf"/>
</dbReference>
<dbReference type="InterPro" id="IPR007848">
    <property type="entry name" value="Small_mtfrase_dom"/>
</dbReference>
<sequence>MTFKELVDKFYKEDNNYHNLTVYEIIYYLSKKVKNKTDLITNDSSLIDFDVKYFLNIYNKVFYKNVPIEYITNKFTFLNEEYFICKGVFIPRPETEFLVSTIIEKNILDNKNNILDLCSGSGVIANSLAIKYNDKYICGVEKKIIPFNVSKYNAKIKKLKTNFVRKDIFKLGNNFVSNFDAIVCNPPYVSNDFSISKWVKKEPRNALFAKDEGLYFYKKIINDYYHSLKKNTILIFEIGYDQKEKLEEFLNSQNITSFYFIKDLNKIDRILIINKEN</sequence>
<dbReference type="GO" id="GO:0032259">
    <property type="term" value="P:methylation"/>
    <property type="evidence" value="ECO:0007669"/>
    <property type="project" value="UniProtKB-KW"/>
</dbReference>
<evidence type="ECO:0000256" key="4">
    <source>
        <dbReference type="ARBA" id="ARBA00022691"/>
    </source>
</evidence>
<protein>
    <recommendedName>
        <fullName evidence="1">peptide chain release factor N(5)-glutamine methyltransferase</fullName>
        <ecNumber evidence="1">2.1.1.297</ecNumber>
    </recommendedName>
</protein>
<evidence type="ECO:0000256" key="5">
    <source>
        <dbReference type="ARBA" id="ARBA00048391"/>
    </source>
</evidence>
<dbReference type="GO" id="GO:0003676">
    <property type="term" value="F:nucleic acid binding"/>
    <property type="evidence" value="ECO:0007669"/>
    <property type="project" value="InterPro"/>
</dbReference>
<dbReference type="Gene3D" id="3.40.50.150">
    <property type="entry name" value="Vaccinia Virus protein VP39"/>
    <property type="match status" value="1"/>
</dbReference>
<evidence type="ECO:0000256" key="3">
    <source>
        <dbReference type="ARBA" id="ARBA00022679"/>
    </source>
</evidence>
<dbReference type="PROSITE" id="PS00092">
    <property type="entry name" value="N6_MTASE"/>
    <property type="match status" value="1"/>
</dbReference>
<dbReference type="PANTHER" id="PTHR18895">
    <property type="entry name" value="HEMK METHYLTRANSFERASE"/>
    <property type="match status" value="1"/>
</dbReference>
<keyword evidence="2 7" id="KW-0489">Methyltransferase</keyword>
<dbReference type="NCBIfam" id="TIGR00536">
    <property type="entry name" value="hemK_fam"/>
    <property type="match status" value="1"/>
</dbReference>
<feature type="domain" description="Methyltransferase small" evidence="6">
    <location>
        <begin position="95"/>
        <end position="191"/>
    </location>
</feature>
<keyword evidence="4" id="KW-0949">S-adenosyl-L-methionine</keyword>
<evidence type="ECO:0000256" key="2">
    <source>
        <dbReference type="ARBA" id="ARBA00022603"/>
    </source>
</evidence>
<dbReference type="InterPro" id="IPR050320">
    <property type="entry name" value="N5-glutamine_MTase"/>
</dbReference>
<comment type="catalytic activity">
    <reaction evidence="5">
        <text>L-glutaminyl-[peptide chain release factor] + S-adenosyl-L-methionine = N(5)-methyl-L-glutaminyl-[peptide chain release factor] + S-adenosyl-L-homocysteine + H(+)</text>
        <dbReference type="Rhea" id="RHEA:42896"/>
        <dbReference type="Rhea" id="RHEA-COMP:10271"/>
        <dbReference type="Rhea" id="RHEA-COMP:10272"/>
        <dbReference type="ChEBI" id="CHEBI:15378"/>
        <dbReference type="ChEBI" id="CHEBI:30011"/>
        <dbReference type="ChEBI" id="CHEBI:57856"/>
        <dbReference type="ChEBI" id="CHEBI:59789"/>
        <dbReference type="ChEBI" id="CHEBI:61891"/>
        <dbReference type="EC" id="2.1.1.297"/>
    </reaction>
</comment>
<accession>A0A084U414</accession>
<name>A0A084U414_MALIO</name>
<organism evidence="7 8">
    <name type="scientific">Malacoplasma iowae DK-CPA</name>
    <dbReference type="NCBI Taxonomy" id="1394179"/>
    <lineage>
        <taxon>Bacteria</taxon>
        <taxon>Bacillati</taxon>
        <taxon>Mycoplasmatota</taxon>
        <taxon>Mycoplasmoidales</taxon>
        <taxon>Mycoplasmoidaceae</taxon>
        <taxon>Malacoplasma</taxon>
    </lineage>
</organism>
<dbReference type="Pfam" id="PF05175">
    <property type="entry name" value="MTS"/>
    <property type="match status" value="1"/>
</dbReference>
<evidence type="ECO:0000313" key="7">
    <source>
        <dbReference type="EMBL" id="KFB07700.1"/>
    </source>
</evidence>
<dbReference type="AlphaFoldDB" id="A0A084U414"/>
<keyword evidence="8" id="KW-1185">Reference proteome</keyword>
<comment type="caution">
    <text evidence="7">The sequence shown here is derived from an EMBL/GenBank/DDBJ whole genome shotgun (WGS) entry which is preliminary data.</text>
</comment>
<evidence type="ECO:0000256" key="1">
    <source>
        <dbReference type="ARBA" id="ARBA00012771"/>
    </source>
</evidence>
<gene>
    <name evidence="7" type="primary">prmC</name>
    <name evidence="7" type="ORF">P271_552</name>
</gene>